<dbReference type="SUPFAM" id="SSF48452">
    <property type="entry name" value="TPR-like"/>
    <property type="match status" value="3"/>
</dbReference>
<gene>
    <name evidence="14" type="ORF">Ccrd_002635</name>
</gene>
<comment type="caution">
    <text evidence="14">The sequence shown here is derived from an EMBL/GenBank/DDBJ whole genome shotgun (WGS) entry which is preliminary data.</text>
</comment>
<dbReference type="PANTHER" id="PTHR46284">
    <property type="entry name" value="PROTEIN KINESIN LIGHT CHAIN-RELATED 3"/>
    <property type="match status" value="1"/>
</dbReference>
<dbReference type="AlphaFoldDB" id="A0A103XR03"/>
<comment type="similarity">
    <text evidence="3">Belongs to the SRP19 family.</text>
</comment>
<evidence type="ECO:0000256" key="10">
    <source>
        <dbReference type="ARBA" id="ARBA00033772"/>
    </source>
</evidence>
<comment type="subunit">
    <text evidence="9">Component of a signal recognition particle complex that consists of a 7SL RNA molecule of 300 nucleotides and six protein subunits: SRP72, SRP68, SRP54, SRP19, SRP14 and SRP9.</text>
</comment>
<keyword evidence="4" id="KW-0963">Cytoplasm</keyword>
<keyword evidence="15" id="KW-1185">Reference proteome</keyword>
<evidence type="ECO:0000256" key="1">
    <source>
        <dbReference type="ARBA" id="ARBA00004496"/>
    </source>
</evidence>
<comment type="subcellular location">
    <subcellularLocation>
        <location evidence="1">Cytoplasm</location>
    </subcellularLocation>
    <subcellularLocation>
        <location evidence="2">Nucleus</location>
        <location evidence="2">Nucleolus</location>
    </subcellularLocation>
</comment>
<feature type="region of interest" description="Disordered" evidence="13">
    <location>
        <begin position="661"/>
        <end position="683"/>
    </location>
</feature>
<name>A0A103XR03_CYNCS</name>
<evidence type="ECO:0000256" key="12">
    <source>
        <dbReference type="PROSITE-ProRule" id="PRU00339"/>
    </source>
</evidence>
<evidence type="ECO:0000256" key="4">
    <source>
        <dbReference type="ARBA" id="ARBA00022490"/>
    </source>
</evidence>
<dbReference type="Gene3D" id="3.30.56.30">
    <property type="entry name" value="Signal recognition particle, SRP19-like subunit"/>
    <property type="match status" value="2"/>
</dbReference>
<sequence>MDGGIPNFKKWNILYPVYINSKKTIAEGRRISAAKACENPTALEIGDCCGHLKIPFAIELDKAYPRDFMQVGRVRVLLRRPDGSLHNPLVASKKQLMIRVAELVPRHPGRTKKQEPAATSNAVPTKSGKAMPGLVSVKTPPRITIPEDNNSHPIRPTPDRSDSINTKTTSPAQRRPPSPSPSSSRAKPSPDRGSGKKKSPEKQSLLDESSLDNPDLGPFLLKLARDTIASGDGPSKALDYALRASKSFERCAVEGEPSLDLAMCLHVVAAIYCSLGRFEEAIPVLDRAIKVPEVSRGADHALAAFSGYMQLGDTHSMLGQLDRSIECYKEGLKIQMEAYLAEAHVQAMQFDEADTLCKRTLEIHRVHSPPASLEEAADRRLMALICEAKGDFEAALEHLVLASMAMIANGQDNEVAAIDLGIGNIYLSLSRFDEAVFSYQKALTVFKASKGDNHPSVASVFVRLADLYYKTGKLRESRSYCENALRIYAKPVPGTTPEDIASGMTEISAIYESFNEPEEALRLLQKSMKLLEDKPGQQSTIAGVEARMGVMFYMVGRYEEARGSFQNAVAKLRASGERKSAFFGVVLNQMGLACVQLFKIDEAAELFEEAREILEHEVEDAIEILEYVLKLREEKLGTANPDFDDEKKRLAELLKEAGRSRNKKAKSLENLIDPNSKRTKKETSSKKWSAFGIMDGGIPNFKKWNILYPVYINSKKTIAEGRRISATKACENPTALEIGDCCGHLKIPFAIELDKAYPRDFMQVGRVRVLLKRPDGSLHNPVVTSKKQLMVRVAELVPRHPGRTKKQEPAATSNAVPTKSGKGGKKKR</sequence>
<keyword evidence="6" id="KW-0733">Signal recognition particle</keyword>
<dbReference type="Proteomes" id="UP000243975">
    <property type="component" value="Unassembled WGS sequence"/>
</dbReference>
<evidence type="ECO:0000256" key="13">
    <source>
        <dbReference type="SAM" id="MobiDB-lite"/>
    </source>
</evidence>
<reference evidence="14 15" key="1">
    <citation type="journal article" date="2016" name="Sci. Rep.">
        <title>The genome sequence of the outbreeding globe artichoke constructed de novo incorporating a phase-aware low-pass sequencing strategy of F1 progeny.</title>
        <authorList>
            <person name="Scaglione D."/>
            <person name="Reyes-Chin-Wo S."/>
            <person name="Acquadro A."/>
            <person name="Froenicke L."/>
            <person name="Portis E."/>
            <person name="Beitel C."/>
            <person name="Tirone M."/>
            <person name="Mauro R."/>
            <person name="Lo Monaco A."/>
            <person name="Mauromicale G."/>
            <person name="Faccioli P."/>
            <person name="Cattivelli L."/>
            <person name="Rieseberg L."/>
            <person name="Michelmore R."/>
            <person name="Lanteri S."/>
        </authorList>
    </citation>
    <scope>NUCLEOTIDE SEQUENCE [LARGE SCALE GENOMIC DNA]</scope>
    <source>
        <strain evidence="14">2C</strain>
    </source>
</reference>
<dbReference type="OMA" id="ITLYAQG"/>
<dbReference type="InterPro" id="IPR036521">
    <property type="entry name" value="SRP19-like_sf"/>
</dbReference>
<dbReference type="EMBL" id="LEKV01004393">
    <property type="protein sequence ID" value="KVH95288.1"/>
    <property type="molecule type" value="Genomic_DNA"/>
</dbReference>
<comment type="function">
    <text evidence="11">Component of the signal recognition particle (SRP) complex, a ribonucleoprotein complex that mediates the cotranslational targeting of secretory and membrane proteins to the endoplasmic reticulum (ER). Binds directly to 7SL RNA. Mediates binding of SRP54 to the SRP complex.</text>
</comment>
<evidence type="ECO:0000256" key="8">
    <source>
        <dbReference type="ARBA" id="ARBA00023274"/>
    </source>
</evidence>
<evidence type="ECO:0000256" key="3">
    <source>
        <dbReference type="ARBA" id="ARBA00008910"/>
    </source>
</evidence>
<dbReference type="Pfam" id="PF01922">
    <property type="entry name" value="SRP19"/>
    <property type="match status" value="2"/>
</dbReference>
<evidence type="ECO:0000313" key="15">
    <source>
        <dbReference type="Proteomes" id="UP000243975"/>
    </source>
</evidence>
<feature type="compositionally biased region" description="Basic and acidic residues" evidence="13">
    <location>
        <begin position="188"/>
        <end position="205"/>
    </location>
</feature>
<evidence type="ECO:0000256" key="2">
    <source>
        <dbReference type="ARBA" id="ARBA00004604"/>
    </source>
</evidence>
<evidence type="ECO:0000313" key="14">
    <source>
        <dbReference type="EMBL" id="KVH95288.1"/>
    </source>
</evidence>
<protein>
    <recommendedName>
        <fullName evidence="10">Signal recognition particle 19 kDa protein</fullName>
    </recommendedName>
</protein>
<feature type="region of interest" description="Disordered" evidence="13">
    <location>
        <begin position="798"/>
        <end position="828"/>
    </location>
</feature>
<evidence type="ECO:0000256" key="5">
    <source>
        <dbReference type="ARBA" id="ARBA00022884"/>
    </source>
</evidence>
<dbReference type="Gramene" id="KVH95288">
    <property type="protein sequence ID" value="KVH95288"/>
    <property type="gene ID" value="Ccrd_002635"/>
</dbReference>
<evidence type="ECO:0000256" key="6">
    <source>
        <dbReference type="ARBA" id="ARBA00023135"/>
    </source>
</evidence>
<keyword evidence="7" id="KW-0539">Nucleus</keyword>
<evidence type="ECO:0000256" key="9">
    <source>
        <dbReference type="ARBA" id="ARBA00033761"/>
    </source>
</evidence>
<dbReference type="Gene3D" id="1.25.40.10">
    <property type="entry name" value="Tetratricopeptide repeat domain"/>
    <property type="match status" value="2"/>
</dbReference>
<dbReference type="SMART" id="SM00028">
    <property type="entry name" value="TPR"/>
    <property type="match status" value="8"/>
</dbReference>
<dbReference type="SUPFAM" id="SSF69695">
    <property type="entry name" value="SRP19"/>
    <property type="match status" value="2"/>
</dbReference>
<dbReference type="Pfam" id="PF13424">
    <property type="entry name" value="TPR_12"/>
    <property type="match status" value="3"/>
</dbReference>
<dbReference type="GO" id="GO:0008312">
    <property type="term" value="F:7S RNA binding"/>
    <property type="evidence" value="ECO:0007669"/>
    <property type="project" value="InterPro"/>
</dbReference>
<dbReference type="STRING" id="59895.A0A103XR03"/>
<dbReference type="GO" id="GO:0005786">
    <property type="term" value="C:signal recognition particle, endoplasmic reticulum targeting"/>
    <property type="evidence" value="ECO:0007669"/>
    <property type="project" value="UniProtKB-KW"/>
</dbReference>
<dbReference type="InterPro" id="IPR019734">
    <property type="entry name" value="TPR_rpt"/>
</dbReference>
<organism evidence="14 15">
    <name type="scientific">Cynara cardunculus var. scolymus</name>
    <name type="common">Globe artichoke</name>
    <name type="synonym">Cynara scolymus</name>
    <dbReference type="NCBI Taxonomy" id="59895"/>
    <lineage>
        <taxon>Eukaryota</taxon>
        <taxon>Viridiplantae</taxon>
        <taxon>Streptophyta</taxon>
        <taxon>Embryophyta</taxon>
        <taxon>Tracheophyta</taxon>
        <taxon>Spermatophyta</taxon>
        <taxon>Magnoliopsida</taxon>
        <taxon>eudicotyledons</taxon>
        <taxon>Gunneridae</taxon>
        <taxon>Pentapetalae</taxon>
        <taxon>asterids</taxon>
        <taxon>campanulids</taxon>
        <taxon>Asterales</taxon>
        <taxon>Asteraceae</taxon>
        <taxon>Carduoideae</taxon>
        <taxon>Cardueae</taxon>
        <taxon>Carduinae</taxon>
        <taxon>Cynara</taxon>
    </lineage>
</organism>
<feature type="region of interest" description="Disordered" evidence="13">
    <location>
        <begin position="105"/>
        <end position="211"/>
    </location>
</feature>
<dbReference type="GO" id="GO:0006614">
    <property type="term" value="P:SRP-dependent cotranslational protein targeting to membrane"/>
    <property type="evidence" value="ECO:0007669"/>
    <property type="project" value="InterPro"/>
</dbReference>
<dbReference type="InterPro" id="IPR002778">
    <property type="entry name" value="Signal_recog_particle_SRP19"/>
</dbReference>
<dbReference type="FunFam" id="3.30.56.30:FF:000002">
    <property type="entry name" value="Signal recognition particle 19kDa"/>
    <property type="match status" value="2"/>
</dbReference>
<dbReference type="GO" id="GO:0005730">
    <property type="term" value="C:nucleolus"/>
    <property type="evidence" value="ECO:0007669"/>
    <property type="project" value="UniProtKB-SubCell"/>
</dbReference>
<proteinExistence type="inferred from homology"/>
<evidence type="ECO:0000256" key="7">
    <source>
        <dbReference type="ARBA" id="ARBA00023242"/>
    </source>
</evidence>
<dbReference type="PANTHER" id="PTHR46284:SF2">
    <property type="entry name" value="PROTEIN KINESIN LIGHT CHAIN-RELATED 1"/>
    <property type="match status" value="1"/>
</dbReference>
<keyword evidence="8" id="KW-0687">Ribonucleoprotein</keyword>
<evidence type="ECO:0000256" key="11">
    <source>
        <dbReference type="ARBA" id="ARBA00045518"/>
    </source>
</evidence>
<accession>A0A103XR03</accession>
<keyword evidence="5" id="KW-0694">RNA-binding</keyword>
<feature type="repeat" description="TPR" evidence="12">
    <location>
        <begin position="416"/>
        <end position="449"/>
    </location>
</feature>
<dbReference type="InterPro" id="IPR011990">
    <property type="entry name" value="TPR-like_helical_dom_sf"/>
</dbReference>
<dbReference type="PROSITE" id="PS50005">
    <property type="entry name" value="TPR"/>
    <property type="match status" value="1"/>
</dbReference>
<keyword evidence="12" id="KW-0802">TPR repeat</keyword>